<dbReference type="PANTHER" id="PTHR15545:SF8">
    <property type="entry name" value="SLO-INTERACTING PROTEIN 1"/>
    <property type="match status" value="1"/>
</dbReference>
<dbReference type="EMBL" id="JACMRX010000003">
    <property type="protein sequence ID" value="KAF7993507.1"/>
    <property type="molecule type" value="Genomic_DNA"/>
</dbReference>
<keyword evidence="1" id="KW-0175">Coiled coil</keyword>
<reference evidence="4 5" key="1">
    <citation type="submission" date="2020-08" db="EMBL/GenBank/DDBJ databases">
        <title>Aphidius gifuensis genome sequencing and assembly.</title>
        <authorList>
            <person name="Du Z."/>
        </authorList>
    </citation>
    <scope>NUCLEOTIDE SEQUENCE [LARGE SCALE GENOMIC DNA]</scope>
    <source>
        <strain evidence="4">YNYX2018</strain>
        <tissue evidence="4">Adults</tissue>
    </source>
</reference>
<evidence type="ECO:0000256" key="1">
    <source>
        <dbReference type="SAM" id="Coils"/>
    </source>
</evidence>
<gene>
    <name evidence="4" type="ORF">HCN44_010102</name>
</gene>
<feature type="region of interest" description="Disordered" evidence="2">
    <location>
        <begin position="251"/>
        <end position="318"/>
    </location>
</feature>
<proteinExistence type="predicted"/>
<dbReference type="PROSITE" id="PS50106">
    <property type="entry name" value="PDZ"/>
    <property type="match status" value="2"/>
</dbReference>
<protein>
    <recommendedName>
        <fullName evidence="3">PDZ domain-containing protein</fullName>
    </recommendedName>
</protein>
<sequence length="784" mass="89614">MDFVIISINGRDVSNSSHEEAVRYFETAQEPITIQVLRKQSNRINQQIDTKLNNNEPKKLLNYTTTSVQTELVGLINDDYVDNYYVFEDGDDYDDDQDNEDVEVEEYDEMTNIRDFKLREDVYFEEVTLRKSTSQEKLGLTVCYNYSCEKDNNNSDTAEVYISEILKDSLASRDGRLREGDQILQVNGKDIESKEQTERVFSQTKNTVVILVSRCLYQSSLQNSPDNVPAYQNSMIELLLQHQKRQYENTALNDNNKCDTGVSTTSTTTTTTTTVSSSPPPPVPPHIGINNSLLSSTSTSSSSHNSHTSNNKDTNESIKESIKKIDDLTLNIKTRSTLHGIKNLQTSSDTEHIYETIPESDNEPIYSSPYESKLNIRKNETSTTSTLTTATTTTTTQHEHRSSKSSKSNSSIEEKDSSSAYNTGESCHSNNQLVLELQKSTDSRDIRGSTLVLCTSDNNTPTTPINYNRPPNCDIAENQIVRSLQASLSAPQFNNSHIIDNKKLTNTCQYNCYHRPQSQYQYYYHQPQYQLNTINNKNLNTTWNNNNINNNHYDKDTTSIGSSVMYTNVDNLEQTMMLQQQIFTQALNRKNITKDEIIDDNNDKSKGKFRAPNLTQYHFIGSQQVRKTNTLNMPEDKCDPRMEWKVKRRPDGTRYIVRRPVRNRLLDNRTLEISEERAGQTTEDDTVSEIKLGRYWTKEEKKRHLEQARQRKQRHQGLLRQQLKQHEVLNCDHVVVVDDDTTRKSSSQDTSVNINQTNHNKIDDNINCGGNGKTSIGLLSVTTV</sequence>
<dbReference type="InterPro" id="IPR051971">
    <property type="entry name" value="E3_ubiquitin-PDZ_ligase"/>
</dbReference>
<dbReference type="InterPro" id="IPR001478">
    <property type="entry name" value="PDZ"/>
</dbReference>
<evidence type="ECO:0000259" key="3">
    <source>
        <dbReference type="PROSITE" id="PS50106"/>
    </source>
</evidence>
<feature type="compositionally biased region" description="Low complexity" evidence="2">
    <location>
        <begin position="381"/>
        <end position="396"/>
    </location>
</feature>
<dbReference type="OrthoDB" id="6270329at2759"/>
<feature type="domain" description="PDZ" evidence="3">
    <location>
        <begin position="5"/>
        <end position="40"/>
    </location>
</feature>
<feature type="region of interest" description="Disordered" evidence="2">
    <location>
        <begin position="355"/>
        <end position="427"/>
    </location>
</feature>
<dbReference type="SMART" id="SM00228">
    <property type="entry name" value="PDZ"/>
    <property type="match status" value="1"/>
</dbReference>
<evidence type="ECO:0000313" key="5">
    <source>
        <dbReference type="Proteomes" id="UP000639338"/>
    </source>
</evidence>
<dbReference type="SUPFAM" id="SSF50156">
    <property type="entry name" value="PDZ domain-like"/>
    <property type="match status" value="2"/>
</dbReference>
<accession>A0A834XVT7</accession>
<evidence type="ECO:0000313" key="4">
    <source>
        <dbReference type="EMBL" id="KAF7993507.1"/>
    </source>
</evidence>
<dbReference type="Gene3D" id="2.30.42.10">
    <property type="match status" value="2"/>
</dbReference>
<dbReference type="InterPro" id="IPR036034">
    <property type="entry name" value="PDZ_sf"/>
</dbReference>
<dbReference type="Pfam" id="PF00595">
    <property type="entry name" value="PDZ"/>
    <property type="match status" value="1"/>
</dbReference>
<evidence type="ECO:0000256" key="2">
    <source>
        <dbReference type="SAM" id="MobiDB-lite"/>
    </source>
</evidence>
<feature type="coiled-coil region" evidence="1">
    <location>
        <begin position="698"/>
        <end position="725"/>
    </location>
</feature>
<feature type="domain" description="PDZ" evidence="3">
    <location>
        <begin position="126"/>
        <end position="216"/>
    </location>
</feature>
<name>A0A834XVT7_APHGI</name>
<feature type="compositionally biased region" description="Low complexity" evidence="2">
    <location>
        <begin position="262"/>
        <end position="277"/>
    </location>
</feature>
<keyword evidence="5" id="KW-1185">Reference proteome</keyword>
<dbReference type="Proteomes" id="UP000639338">
    <property type="component" value="Unassembled WGS sequence"/>
</dbReference>
<dbReference type="PANTHER" id="PTHR15545">
    <property type="entry name" value="PDZ DOMAIN CONTAINING RING FINGER PROTEIN 3, 4"/>
    <property type="match status" value="1"/>
</dbReference>
<comment type="caution">
    <text evidence="4">The sequence shown here is derived from an EMBL/GenBank/DDBJ whole genome shotgun (WGS) entry which is preliminary data.</text>
</comment>
<dbReference type="AlphaFoldDB" id="A0A834XVT7"/>
<feature type="compositionally biased region" description="Low complexity" evidence="2">
    <location>
        <begin position="290"/>
        <end position="311"/>
    </location>
</feature>
<organism evidence="4 5">
    <name type="scientific">Aphidius gifuensis</name>
    <name type="common">Parasitoid wasp</name>
    <dbReference type="NCBI Taxonomy" id="684658"/>
    <lineage>
        <taxon>Eukaryota</taxon>
        <taxon>Metazoa</taxon>
        <taxon>Ecdysozoa</taxon>
        <taxon>Arthropoda</taxon>
        <taxon>Hexapoda</taxon>
        <taxon>Insecta</taxon>
        <taxon>Pterygota</taxon>
        <taxon>Neoptera</taxon>
        <taxon>Endopterygota</taxon>
        <taxon>Hymenoptera</taxon>
        <taxon>Apocrita</taxon>
        <taxon>Ichneumonoidea</taxon>
        <taxon>Braconidae</taxon>
        <taxon>Aphidiinae</taxon>
        <taxon>Aphidius</taxon>
    </lineage>
</organism>